<feature type="transmembrane region" description="Helical" evidence="7">
    <location>
        <begin position="664"/>
        <end position="684"/>
    </location>
</feature>
<feature type="transmembrane region" description="Helical" evidence="7">
    <location>
        <begin position="21"/>
        <end position="38"/>
    </location>
</feature>
<dbReference type="AlphaFoldDB" id="A0A410QH20"/>
<feature type="transmembrane region" description="Helical" evidence="7">
    <location>
        <begin position="542"/>
        <end position="569"/>
    </location>
</feature>
<keyword evidence="2" id="KW-1003">Cell membrane</keyword>
<feature type="coiled-coil region" evidence="6">
    <location>
        <begin position="395"/>
        <end position="468"/>
    </location>
</feature>
<feature type="transmembrane region" description="Helical" evidence="7">
    <location>
        <begin position="490"/>
        <end position="510"/>
    </location>
</feature>
<feature type="transmembrane region" description="Helical" evidence="7">
    <location>
        <begin position="985"/>
        <end position="1007"/>
    </location>
</feature>
<feature type="coiled-coil region" evidence="6">
    <location>
        <begin position="237"/>
        <end position="307"/>
    </location>
</feature>
<dbReference type="Proteomes" id="UP000287969">
    <property type="component" value="Chromosome"/>
</dbReference>
<accession>A0A410QH20</accession>
<feature type="transmembrane region" description="Helical" evidence="7">
    <location>
        <begin position="944"/>
        <end position="965"/>
    </location>
</feature>
<feature type="domain" description="ABC3 transporter permease C-terminal" evidence="8">
    <location>
        <begin position="497"/>
        <end position="619"/>
    </location>
</feature>
<feature type="transmembrane region" description="Helical" evidence="7">
    <location>
        <begin position="589"/>
        <end position="609"/>
    </location>
</feature>
<reference evidence="10" key="1">
    <citation type="submission" date="2019-01" db="EMBL/GenBank/DDBJ databases">
        <title>Draft genomes of a novel of Sporanaerobacter strains.</title>
        <authorList>
            <person name="Ma S."/>
        </authorList>
    </citation>
    <scope>NUCLEOTIDE SEQUENCE [LARGE SCALE GENOMIC DNA]</scope>
    <source>
        <strain evidence="10">NJN-17</strain>
    </source>
</reference>
<proteinExistence type="predicted"/>
<dbReference type="GO" id="GO:0005886">
    <property type="term" value="C:plasma membrane"/>
    <property type="evidence" value="ECO:0007669"/>
    <property type="project" value="UniProtKB-SubCell"/>
</dbReference>
<evidence type="ECO:0000259" key="8">
    <source>
        <dbReference type="Pfam" id="PF02687"/>
    </source>
</evidence>
<dbReference type="PANTHER" id="PTHR30287">
    <property type="entry name" value="MEMBRANE COMPONENT OF PREDICTED ABC SUPERFAMILY METABOLITE UPTAKE TRANSPORTER"/>
    <property type="match status" value="1"/>
</dbReference>
<dbReference type="Pfam" id="PF02687">
    <property type="entry name" value="FtsX"/>
    <property type="match status" value="2"/>
</dbReference>
<dbReference type="InterPro" id="IPR038766">
    <property type="entry name" value="Membrane_comp_ABC_pdt"/>
</dbReference>
<feature type="domain" description="ABC3 transporter permease C-terminal" evidence="8">
    <location>
        <begin position="894"/>
        <end position="1008"/>
    </location>
</feature>
<evidence type="ECO:0000256" key="4">
    <source>
        <dbReference type="ARBA" id="ARBA00022989"/>
    </source>
</evidence>
<keyword evidence="4 7" id="KW-1133">Transmembrane helix</keyword>
<evidence type="ECO:0000256" key="5">
    <source>
        <dbReference type="ARBA" id="ARBA00023136"/>
    </source>
</evidence>
<dbReference type="Gene3D" id="1.10.287.1490">
    <property type="match status" value="1"/>
</dbReference>
<dbReference type="KEGG" id="spoa:EQM13_16990"/>
<sequence length="1020" mass="114253">MVISLLYKNTLIKIKKSIGRYLSLFIIVMVGVGFFAGVQESAPDLVAVANHYYCDHNLMDFKIVSSMGLTDGDVNALKTLKNVNTVIPSYSLDVLDQNKAIRVHAIEKSVNRVQLISGRMPKTDNECIADSKAYKIGDKIRITSDVGGKLKNTEFTVVGTAKSVLYLTNNYGSTNIGDGELSSFIFINKDNFMLDAYTEIYLVAASTKNTTAYSKDYNSVASQLNNELIKIKPERENTRYQEIYKKANQEINKNEKKLNDEKAKGEKKLVDAKAKLDDSTQKLKDGKNELAKNETDLQKNIKRQNAEFESSKAKIANGWNEINSALIQNGVKKEELPTKINKLNTAIGSMKTQLSQLPSGSQEYAKLSVTIDQYSKSREGLLKLKESVDTLTAQEAKLNKGIENFNSEIKKAQDKIAKGKSEIEENEKKLKDGYAEYNKNLEKFNTEMADAQEKIDDAKKDFSDIEKTQWHIFDRDAAIGYSELKSSIDVITSIAAVFPFFFILIGMLMASNSMARMIAEERNELGILTSLGYKNSSIISTYIFYVLSASGLGATVGFFAGCRIIPPLIYSNFSNFKSNLPPLIIQYDMMTFLLILTITLALMALVTIISCNKELKQNPAALMRPVPPKNGQTIFLEKIGPIWKHLSFTWKITMRNMFRYKKRALMTIIGVSGCTSLLLVGFGLKDSMDGVAEKQYGEIFRYDDMIILKDETKNISKDLENLLTKEKIEEPLLIKQTALKCESNDKSLDAFLIVPKNENIFYKYYNLKSADTGSKLALNDNGVVITQRLSKVFKVNKGDNITVKDADNNAYQLTVADVAENYNADYIYMNNALYNKIFDKPVSYNAIVSNHRAGEKALAKHLIDSDLVLNVVFTNDMMQNALGISESLNGIIVLIVVVASLLAISVLYNLTSINISERTREIATLKVLGFTDTETNGYIYRQTFILTLISIGIGLIGGIFLHHFVIDIIEINATVFFKKIGWLSFVLACLITLIFSVIMQIITYFKLQTINMIESLKSVE</sequence>
<organism evidence="9 10">
    <name type="scientific">Acidilutibacter cellobiosedens</name>
    <dbReference type="NCBI Taxonomy" id="2507161"/>
    <lineage>
        <taxon>Bacteria</taxon>
        <taxon>Bacillati</taxon>
        <taxon>Bacillota</taxon>
        <taxon>Tissierellia</taxon>
        <taxon>Tissierellales</taxon>
        <taxon>Acidilutibacteraceae</taxon>
        <taxon>Acidilutibacter</taxon>
    </lineage>
</organism>
<evidence type="ECO:0000256" key="1">
    <source>
        <dbReference type="ARBA" id="ARBA00004651"/>
    </source>
</evidence>
<evidence type="ECO:0000313" key="10">
    <source>
        <dbReference type="Proteomes" id="UP000287969"/>
    </source>
</evidence>
<dbReference type="OrthoDB" id="5137249at2"/>
<evidence type="ECO:0000256" key="6">
    <source>
        <dbReference type="SAM" id="Coils"/>
    </source>
</evidence>
<dbReference type="EMBL" id="CP035282">
    <property type="protein sequence ID" value="QAT63144.1"/>
    <property type="molecule type" value="Genomic_DNA"/>
</dbReference>
<gene>
    <name evidence="9" type="ORF">EQM13_16990</name>
</gene>
<keyword evidence="10" id="KW-1185">Reference proteome</keyword>
<dbReference type="InterPro" id="IPR003838">
    <property type="entry name" value="ABC3_permease_C"/>
</dbReference>
<keyword evidence="5 7" id="KW-0472">Membrane</keyword>
<keyword evidence="6" id="KW-0175">Coiled coil</keyword>
<evidence type="ECO:0000256" key="7">
    <source>
        <dbReference type="SAM" id="Phobius"/>
    </source>
</evidence>
<evidence type="ECO:0000256" key="2">
    <source>
        <dbReference type="ARBA" id="ARBA00022475"/>
    </source>
</evidence>
<comment type="subcellular location">
    <subcellularLocation>
        <location evidence="1">Cell membrane</location>
        <topology evidence="1">Multi-pass membrane protein</topology>
    </subcellularLocation>
</comment>
<evidence type="ECO:0000313" key="9">
    <source>
        <dbReference type="EMBL" id="QAT63144.1"/>
    </source>
</evidence>
<feature type="transmembrane region" description="Helical" evidence="7">
    <location>
        <begin position="888"/>
        <end position="910"/>
    </location>
</feature>
<keyword evidence="3 7" id="KW-0812">Transmembrane</keyword>
<name>A0A410QH20_9FIRM</name>
<protein>
    <submittedName>
        <fullName evidence="9">FtsX-like permease family protein</fullName>
    </submittedName>
</protein>
<dbReference type="PANTHER" id="PTHR30287:SF1">
    <property type="entry name" value="INNER MEMBRANE PROTEIN"/>
    <property type="match status" value="1"/>
</dbReference>
<evidence type="ECO:0000256" key="3">
    <source>
        <dbReference type="ARBA" id="ARBA00022692"/>
    </source>
</evidence>